<evidence type="ECO:0000313" key="2">
    <source>
        <dbReference type="EMBL" id="SNS74092.1"/>
    </source>
</evidence>
<accession>A0A239GYV5</accession>
<proteinExistence type="predicted"/>
<dbReference type="Proteomes" id="UP000198440">
    <property type="component" value="Unassembled WGS sequence"/>
</dbReference>
<organism evidence="2 3">
    <name type="scientific">Antarctobacter heliothermus</name>
    <dbReference type="NCBI Taxonomy" id="74033"/>
    <lineage>
        <taxon>Bacteria</taxon>
        <taxon>Pseudomonadati</taxon>
        <taxon>Pseudomonadota</taxon>
        <taxon>Alphaproteobacteria</taxon>
        <taxon>Rhodobacterales</taxon>
        <taxon>Roseobacteraceae</taxon>
        <taxon>Antarctobacter</taxon>
    </lineage>
</organism>
<dbReference type="CDD" id="cd19367">
    <property type="entry name" value="TenA_C_ScTHI20-like"/>
    <property type="match status" value="1"/>
</dbReference>
<evidence type="ECO:0000313" key="3">
    <source>
        <dbReference type="Proteomes" id="UP000198440"/>
    </source>
</evidence>
<dbReference type="RefSeq" id="WP_089278682.1">
    <property type="nucleotide sequence ID" value="NZ_FZON01000029.1"/>
</dbReference>
<dbReference type="AlphaFoldDB" id="A0A239GYV5"/>
<dbReference type="EMBL" id="FZON01000029">
    <property type="protein sequence ID" value="SNS74092.1"/>
    <property type="molecule type" value="Genomic_DNA"/>
</dbReference>
<reference evidence="2 3" key="1">
    <citation type="submission" date="2017-06" db="EMBL/GenBank/DDBJ databases">
        <authorList>
            <person name="Kim H.J."/>
            <person name="Triplett B.A."/>
        </authorList>
    </citation>
    <scope>NUCLEOTIDE SEQUENCE [LARGE SCALE GENOMIC DNA]</scope>
    <source>
        <strain evidence="2 3">DSM 11445</strain>
    </source>
</reference>
<protein>
    <submittedName>
        <fullName evidence="2">Thiaminase (Transcriptional activator TenA)</fullName>
    </submittedName>
</protein>
<dbReference type="PANTHER" id="PTHR43198:SF2">
    <property type="entry name" value="SI:CH1073-67J19.1-RELATED"/>
    <property type="match status" value="1"/>
</dbReference>
<dbReference type="OrthoDB" id="34166at2"/>
<dbReference type="InterPro" id="IPR016084">
    <property type="entry name" value="Haem_Oase-like_multi-hlx"/>
</dbReference>
<feature type="domain" description="Thiaminase-2/PQQC" evidence="1">
    <location>
        <begin position="21"/>
        <end position="221"/>
    </location>
</feature>
<evidence type="ECO:0000259" key="1">
    <source>
        <dbReference type="Pfam" id="PF03070"/>
    </source>
</evidence>
<dbReference type="SUPFAM" id="SSF48613">
    <property type="entry name" value="Heme oxygenase-like"/>
    <property type="match status" value="1"/>
</dbReference>
<dbReference type="InterPro" id="IPR050967">
    <property type="entry name" value="Thiamine_Salvage_TenA"/>
</dbReference>
<dbReference type="PANTHER" id="PTHR43198">
    <property type="entry name" value="BIFUNCTIONAL TH2 PROTEIN"/>
    <property type="match status" value="1"/>
</dbReference>
<dbReference type="InterPro" id="IPR004305">
    <property type="entry name" value="Thiaminase-2/PQQC"/>
</dbReference>
<sequence length="227" mass="24815">MIAPDYGHAFSLWRAGAGQDWIDYTHHAFVEGLRDGSLEQASYLHYMRQDYVFLIHFARAWALAAAKAETYGEMAAASATVHALVHVEMPLHVETCAAHGIDRTALEATPEAAGNLAYTRYVLEAGYSGDFLDILAALAPCVLGYGEIGRRLAGNTGPYARWCDAYAGPEYQALCHSVGVLLDGALLRRLGPDWHSLPRARTLQSRFNTATQLEIGFWDMAQNPGGT</sequence>
<dbReference type="GO" id="GO:0005829">
    <property type="term" value="C:cytosol"/>
    <property type="evidence" value="ECO:0007669"/>
    <property type="project" value="TreeGrafter"/>
</dbReference>
<gene>
    <name evidence="2" type="ORF">SAMN04488078_102958</name>
</gene>
<dbReference type="Pfam" id="PF03070">
    <property type="entry name" value="TENA_THI-4"/>
    <property type="match status" value="1"/>
</dbReference>
<name>A0A239GYV5_9RHOB</name>
<dbReference type="Gene3D" id="1.20.910.10">
    <property type="entry name" value="Heme oxygenase-like"/>
    <property type="match status" value="1"/>
</dbReference>